<reference evidence="1" key="1">
    <citation type="submission" date="2020-05" db="EMBL/GenBank/DDBJ databases">
        <authorList>
            <person name="Chiriac C."/>
            <person name="Salcher M."/>
            <person name="Ghai R."/>
            <person name="Kavagutti S V."/>
        </authorList>
    </citation>
    <scope>NUCLEOTIDE SEQUENCE</scope>
</reference>
<organism evidence="1">
    <name type="scientific">uncultured Caudovirales phage</name>
    <dbReference type="NCBI Taxonomy" id="2100421"/>
    <lineage>
        <taxon>Viruses</taxon>
        <taxon>Duplodnaviria</taxon>
        <taxon>Heunggongvirae</taxon>
        <taxon>Uroviricota</taxon>
        <taxon>Caudoviricetes</taxon>
        <taxon>Peduoviridae</taxon>
        <taxon>Maltschvirus</taxon>
        <taxon>Maltschvirus maltsch</taxon>
    </lineage>
</organism>
<evidence type="ECO:0000313" key="1">
    <source>
        <dbReference type="EMBL" id="CAB4199637.1"/>
    </source>
</evidence>
<proteinExistence type="predicted"/>
<accession>A0A6J5RYR5</accession>
<protein>
    <submittedName>
        <fullName evidence="1">Uncharacterized protein</fullName>
    </submittedName>
</protein>
<gene>
    <name evidence="1" type="ORF">UFOVP1355_5</name>
</gene>
<dbReference type="EMBL" id="LR797288">
    <property type="protein sequence ID" value="CAB4199637.1"/>
    <property type="molecule type" value="Genomic_DNA"/>
</dbReference>
<name>A0A6J5RYR5_9CAUD</name>
<sequence length="60" mass="7033">MNEKPMFAPVCWMIEQYDFVSEQTLRRIVLKEPPEGLGAEVKPIHFLPQEFLDVLSNKKD</sequence>